<dbReference type="Proteomes" id="UP000002287">
    <property type="component" value="Chromosome 1"/>
</dbReference>
<dbReference type="HOGENOM" id="CLU_1178481_0_0_4"/>
<organism evidence="2 3">
    <name type="scientific">Burkholderia vietnamiensis (strain G4 / LMG 22486)</name>
    <name type="common">Burkholderia cepacia (strain R1808)</name>
    <dbReference type="NCBI Taxonomy" id="269482"/>
    <lineage>
        <taxon>Bacteria</taxon>
        <taxon>Pseudomonadati</taxon>
        <taxon>Pseudomonadota</taxon>
        <taxon>Betaproteobacteria</taxon>
        <taxon>Burkholderiales</taxon>
        <taxon>Burkholderiaceae</taxon>
        <taxon>Burkholderia</taxon>
        <taxon>Burkholderia cepacia complex</taxon>
    </lineage>
</organism>
<dbReference type="EMBL" id="CP000614">
    <property type="protein sequence ID" value="ABO55074.1"/>
    <property type="molecule type" value="Genomic_DNA"/>
</dbReference>
<reference evidence="3" key="1">
    <citation type="submission" date="2007-03" db="EMBL/GenBank/DDBJ databases">
        <title>Complete sequence of chromosome 1 of Burkholderia vietnamiensis G4.</title>
        <authorList>
            <consortium name="US DOE Joint Genome Institute"/>
            <person name="Copeland A."/>
            <person name="Lucas S."/>
            <person name="Lapidus A."/>
            <person name="Barry K."/>
            <person name="Detter J.C."/>
            <person name="Glavina del Rio T."/>
            <person name="Hammon N."/>
            <person name="Israni S."/>
            <person name="Dalin E."/>
            <person name="Tice H."/>
            <person name="Pitluck S."/>
            <person name="Chain P."/>
            <person name="Malfatti S."/>
            <person name="Shin M."/>
            <person name="Vergez L."/>
            <person name="Schmutz J."/>
            <person name="Larimer F."/>
            <person name="Land M."/>
            <person name="Hauser L."/>
            <person name="Kyrpides N."/>
            <person name="Tiedje J."/>
            <person name="Richardson P."/>
        </authorList>
    </citation>
    <scope>NUCLEOTIDE SEQUENCE [LARGE SCALE GENOMIC DNA]</scope>
    <source>
        <strain evidence="3">G4 / LMG 22486</strain>
    </source>
</reference>
<accession>A4JFM1</accession>
<evidence type="ECO:0000313" key="2">
    <source>
        <dbReference type="EMBL" id="ABO55074.1"/>
    </source>
</evidence>
<protein>
    <submittedName>
        <fullName evidence="2">Uncharacterized protein</fullName>
    </submittedName>
</protein>
<dbReference type="KEGG" id="bvi:Bcep1808_2072"/>
<feature type="region of interest" description="Disordered" evidence="1">
    <location>
        <begin position="1"/>
        <end position="55"/>
    </location>
</feature>
<dbReference type="AlphaFoldDB" id="A4JFM1"/>
<feature type="compositionally biased region" description="Polar residues" evidence="1">
    <location>
        <begin position="1"/>
        <end position="11"/>
    </location>
</feature>
<dbReference type="Pfam" id="PF13384">
    <property type="entry name" value="HTH_23"/>
    <property type="match status" value="1"/>
</dbReference>
<name>A4JFM1_BURVG</name>
<sequence>MSTKSNATTQAGAIVQPVGKSAKAQATSGDGAAKAPSRARARATEKRRHDRATTRAAQIEAIAREVLYTSLPLTKIAAAHDISLRKLYMLFDESPALAQARDARARAAEGAQTEQLRKAEQGLRAGRELSEIAKACDVALSTLRLWIASVPELKAADIEGAPKRKKNRVSSRNNAAMAQAREHAEKRFLEGASRQAVADECGVHRRTVDRWVATNSQLRAAVVASGQNRVASTPA</sequence>
<proteinExistence type="predicted"/>
<evidence type="ECO:0000256" key="1">
    <source>
        <dbReference type="SAM" id="MobiDB-lite"/>
    </source>
</evidence>
<gene>
    <name evidence="2" type="ordered locus">Bcep1808_2072</name>
</gene>
<dbReference type="Gene3D" id="1.10.10.60">
    <property type="entry name" value="Homeodomain-like"/>
    <property type="match status" value="1"/>
</dbReference>
<feature type="compositionally biased region" description="Basic residues" evidence="1">
    <location>
        <begin position="37"/>
        <end position="50"/>
    </location>
</feature>
<evidence type="ECO:0000313" key="3">
    <source>
        <dbReference type="Proteomes" id="UP000002287"/>
    </source>
</evidence>